<dbReference type="Proteomes" id="UP000184501">
    <property type="component" value="Unassembled WGS sequence"/>
</dbReference>
<dbReference type="SUPFAM" id="SSF46785">
    <property type="entry name" value="Winged helix' DNA-binding domain"/>
    <property type="match status" value="1"/>
</dbReference>
<evidence type="ECO:0000259" key="1">
    <source>
        <dbReference type="Pfam" id="PF13463"/>
    </source>
</evidence>
<keyword evidence="3" id="KW-1185">Reference proteome</keyword>
<dbReference type="InterPro" id="IPR036390">
    <property type="entry name" value="WH_DNA-bd_sf"/>
</dbReference>
<dbReference type="STRING" id="2017.SAMN05444320_104259"/>
<evidence type="ECO:0000313" key="3">
    <source>
        <dbReference type="Proteomes" id="UP000184501"/>
    </source>
</evidence>
<organism evidence="2 3">
    <name type="scientific">Streptoalloteichus hindustanus</name>
    <dbReference type="NCBI Taxonomy" id="2017"/>
    <lineage>
        <taxon>Bacteria</taxon>
        <taxon>Bacillati</taxon>
        <taxon>Actinomycetota</taxon>
        <taxon>Actinomycetes</taxon>
        <taxon>Pseudonocardiales</taxon>
        <taxon>Pseudonocardiaceae</taxon>
        <taxon>Streptoalloteichus</taxon>
    </lineage>
</organism>
<dbReference type="Gene3D" id="1.10.10.10">
    <property type="entry name" value="Winged helix-like DNA-binding domain superfamily/Winged helix DNA-binding domain"/>
    <property type="match status" value="1"/>
</dbReference>
<dbReference type="InterPro" id="IPR036388">
    <property type="entry name" value="WH-like_DNA-bd_sf"/>
</dbReference>
<sequence>MDVGQLHRLGRRLVELSHQASCDSGELSLTTGEAAVLQDVISHPESSVSEIGDRTGFAQSHVSTCVARLRDRQLVTTATDPADRRRTRVRASDGTIVAVSQRGDHGVDGVLGAVVGDPDKARRVAALLDELAHLLLP</sequence>
<dbReference type="InterPro" id="IPR000835">
    <property type="entry name" value="HTH_MarR-typ"/>
</dbReference>
<evidence type="ECO:0000313" key="2">
    <source>
        <dbReference type="EMBL" id="SHF60827.1"/>
    </source>
</evidence>
<dbReference type="Pfam" id="PF13463">
    <property type="entry name" value="HTH_27"/>
    <property type="match status" value="1"/>
</dbReference>
<proteinExistence type="predicted"/>
<reference evidence="2 3" key="1">
    <citation type="submission" date="2016-11" db="EMBL/GenBank/DDBJ databases">
        <authorList>
            <person name="Jaros S."/>
            <person name="Januszkiewicz K."/>
            <person name="Wedrychowicz H."/>
        </authorList>
    </citation>
    <scope>NUCLEOTIDE SEQUENCE [LARGE SCALE GENOMIC DNA]</scope>
    <source>
        <strain evidence="2 3">DSM 44523</strain>
    </source>
</reference>
<protein>
    <submittedName>
        <fullName evidence="2">MarR family protein</fullName>
    </submittedName>
</protein>
<dbReference type="AlphaFoldDB" id="A0A1M5D1Y1"/>
<accession>A0A1M5D1Y1</accession>
<dbReference type="OrthoDB" id="4557196at2"/>
<dbReference type="RefSeq" id="WP_073483204.1">
    <property type="nucleotide sequence ID" value="NZ_FQVN01000004.1"/>
</dbReference>
<gene>
    <name evidence="2" type="ORF">SAMN05444320_104259</name>
</gene>
<dbReference type="GO" id="GO:0003700">
    <property type="term" value="F:DNA-binding transcription factor activity"/>
    <property type="evidence" value="ECO:0007669"/>
    <property type="project" value="InterPro"/>
</dbReference>
<name>A0A1M5D1Y1_STRHI</name>
<feature type="domain" description="HTH marR-type" evidence="1">
    <location>
        <begin position="29"/>
        <end position="93"/>
    </location>
</feature>
<dbReference type="EMBL" id="FQVN01000004">
    <property type="protein sequence ID" value="SHF60827.1"/>
    <property type="molecule type" value="Genomic_DNA"/>
</dbReference>